<reference evidence="1 2" key="1">
    <citation type="journal article" date="2019" name="Nat. Med.">
        <title>A library of human gut bacterial isolates paired with longitudinal multiomics data enables mechanistic microbiome research.</title>
        <authorList>
            <person name="Poyet M."/>
            <person name="Groussin M."/>
            <person name="Gibbons S.M."/>
            <person name="Avila-Pacheco J."/>
            <person name="Jiang X."/>
            <person name="Kearney S.M."/>
            <person name="Perrotta A.R."/>
            <person name="Berdy B."/>
            <person name="Zhao S."/>
            <person name="Lieberman T.D."/>
            <person name="Swanson P.K."/>
            <person name="Smith M."/>
            <person name="Roesemann S."/>
            <person name="Alexander J.E."/>
            <person name="Rich S.A."/>
            <person name="Livny J."/>
            <person name="Vlamakis H."/>
            <person name="Clish C."/>
            <person name="Bullock K."/>
            <person name="Deik A."/>
            <person name="Scott J."/>
            <person name="Pierce K.A."/>
            <person name="Xavier R.J."/>
            <person name="Alm E.J."/>
        </authorList>
    </citation>
    <scope>NUCLEOTIDE SEQUENCE [LARGE SCALE GENOMIC DNA]</scope>
    <source>
        <strain evidence="1 2">BIOML-B1</strain>
    </source>
</reference>
<evidence type="ECO:0000313" key="2">
    <source>
        <dbReference type="Proteomes" id="UP000462091"/>
    </source>
</evidence>
<dbReference type="Proteomes" id="UP000462091">
    <property type="component" value="Unassembled WGS sequence"/>
</dbReference>
<protein>
    <submittedName>
        <fullName evidence="1">Uncharacterized protein</fullName>
    </submittedName>
</protein>
<name>A0A844DIJ7_9FIRM</name>
<accession>A0A844DIJ7</accession>
<dbReference type="AlphaFoldDB" id="A0A844DIJ7"/>
<dbReference type="EMBL" id="WKQM01000038">
    <property type="protein sequence ID" value="MSC52816.1"/>
    <property type="molecule type" value="Genomic_DNA"/>
</dbReference>
<dbReference type="RefSeq" id="WP_147323046.1">
    <property type="nucleotide sequence ID" value="NZ_CP030777.1"/>
</dbReference>
<gene>
    <name evidence="1" type="ORF">GKE10_13105</name>
</gene>
<comment type="caution">
    <text evidence="1">The sequence shown here is derived from an EMBL/GenBank/DDBJ whole genome shotgun (WGS) entry which is preliminary data.</text>
</comment>
<evidence type="ECO:0000313" key="1">
    <source>
        <dbReference type="EMBL" id="MSC52816.1"/>
    </source>
</evidence>
<proteinExistence type="predicted"/>
<sequence>MDKPNPLKINQINRYGAVAQGRKPVQQPLFINVTSSQKKTLSCGMIKPQSINKKEVANMKIKLNPDQEIVNMKRNMAFR</sequence>
<organism evidence="1 2">
    <name type="scientific">Faecalibacterium prausnitzii</name>
    <dbReference type="NCBI Taxonomy" id="853"/>
    <lineage>
        <taxon>Bacteria</taxon>
        <taxon>Bacillati</taxon>
        <taxon>Bacillota</taxon>
        <taxon>Clostridia</taxon>
        <taxon>Eubacteriales</taxon>
        <taxon>Oscillospiraceae</taxon>
        <taxon>Faecalibacterium</taxon>
    </lineage>
</organism>